<organism evidence="2 3">
    <name type="scientific">Flectobacillus roseus</name>
    <dbReference type="NCBI Taxonomy" id="502259"/>
    <lineage>
        <taxon>Bacteria</taxon>
        <taxon>Pseudomonadati</taxon>
        <taxon>Bacteroidota</taxon>
        <taxon>Cytophagia</taxon>
        <taxon>Cytophagales</taxon>
        <taxon>Flectobacillaceae</taxon>
        <taxon>Flectobacillus</taxon>
    </lineage>
</organism>
<dbReference type="Pfam" id="PF13472">
    <property type="entry name" value="Lipase_GDSL_2"/>
    <property type="match status" value="1"/>
</dbReference>
<dbReference type="InterPro" id="IPR036514">
    <property type="entry name" value="SGNH_hydro_sf"/>
</dbReference>
<evidence type="ECO:0000259" key="1">
    <source>
        <dbReference type="Pfam" id="PF13472"/>
    </source>
</evidence>
<sequence length="273" mass="31564">MKNKFLPLLLLIVILMSFAPEKRQWVAIGDSITYLNDHPEQTGNRITKGYMTLITQEHPELNFINQGHNGWTAVKIAEKIETLNIVKADVYTVFLGTNDWWQGKPLGSIQDYENNTGFNTFFGAYRIIVDYLKKLNPEAKVVLITPMQRVDFVYIANPKNNAFGSYRAKNNQQLEAFAEAVKAIAKKEGYKSLDLYHEKELAHKTLVNFKRLKDPQTGEYKNYPFPDFIDVPFNPEKDEYPYPVESIAMTYDGLHPSDKGYEIIAKRLWKLMK</sequence>
<feature type="domain" description="SGNH hydrolase-type esterase" evidence="1">
    <location>
        <begin position="27"/>
        <end position="263"/>
    </location>
</feature>
<dbReference type="RefSeq" id="WP_283343339.1">
    <property type="nucleotide sequence ID" value="NZ_JASHIF010000002.1"/>
</dbReference>
<accession>A0ABT6Y3C9</accession>
<name>A0ABT6Y3C9_9BACT</name>
<dbReference type="PANTHER" id="PTHR30383:SF5">
    <property type="entry name" value="SGNH HYDROLASE-TYPE ESTERASE DOMAIN-CONTAINING PROTEIN"/>
    <property type="match status" value="1"/>
</dbReference>
<dbReference type="EMBL" id="JASHIF010000002">
    <property type="protein sequence ID" value="MDI9858074.1"/>
    <property type="molecule type" value="Genomic_DNA"/>
</dbReference>
<dbReference type="GO" id="GO:0016787">
    <property type="term" value="F:hydrolase activity"/>
    <property type="evidence" value="ECO:0007669"/>
    <property type="project" value="UniProtKB-KW"/>
</dbReference>
<protein>
    <submittedName>
        <fullName evidence="2">SGNH/GDSL hydrolase family protein</fullName>
    </submittedName>
</protein>
<dbReference type="InterPro" id="IPR051532">
    <property type="entry name" value="Ester_Hydrolysis_Enzymes"/>
</dbReference>
<dbReference type="Proteomes" id="UP001236507">
    <property type="component" value="Unassembled WGS sequence"/>
</dbReference>
<keyword evidence="2" id="KW-0378">Hydrolase</keyword>
<dbReference type="PANTHER" id="PTHR30383">
    <property type="entry name" value="THIOESTERASE 1/PROTEASE 1/LYSOPHOSPHOLIPASE L1"/>
    <property type="match status" value="1"/>
</dbReference>
<dbReference type="CDD" id="cd00229">
    <property type="entry name" value="SGNH_hydrolase"/>
    <property type="match status" value="1"/>
</dbReference>
<reference evidence="2 3" key="1">
    <citation type="submission" date="2023-05" db="EMBL/GenBank/DDBJ databases">
        <title>Novel species of genus Flectobacillus isolated from stream in China.</title>
        <authorList>
            <person name="Lu H."/>
        </authorList>
    </citation>
    <scope>NUCLEOTIDE SEQUENCE [LARGE SCALE GENOMIC DNA]</scope>
    <source>
        <strain evidence="2 3">KCTC 42575</strain>
    </source>
</reference>
<comment type="caution">
    <text evidence="2">The sequence shown here is derived from an EMBL/GenBank/DDBJ whole genome shotgun (WGS) entry which is preliminary data.</text>
</comment>
<proteinExistence type="predicted"/>
<evidence type="ECO:0000313" key="3">
    <source>
        <dbReference type="Proteomes" id="UP001236507"/>
    </source>
</evidence>
<dbReference type="SUPFAM" id="SSF52266">
    <property type="entry name" value="SGNH hydrolase"/>
    <property type="match status" value="1"/>
</dbReference>
<keyword evidence="3" id="KW-1185">Reference proteome</keyword>
<gene>
    <name evidence="2" type="ORF">QM524_02520</name>
</gene>
<dbReference type="Gene3D" id="3.40.50.1110">
    <property type="entry name" value="SGNH hydrolase"/>
    <property type="match status" value="1"/>
</dbReference>
<evidence type="ECO:0000313" key="2">
    <source>
        <dbReference type="EMBL" id="MDI9858074.1"/>
    </source>
</evidence>
<dbReference type="InterPro" id="IPR013830">
    <property type="entry name" value="SGNH_hydro"/>
</dbReference>